<dbReference type="InterPro" id="IPR000953">
    <property type="entry name" value="Chromo/chromo_shadow_dom"/>
</dbReference>
<dbReference type="PANTHER" id="PTHR22812">
    <property type="entry name" value="CHROMOBOX PROTEIN"/>
    <property type="match status" value="1"/>
</dbReference>
<feature type="domain" description="Chromo" evidence="5">
    <location>
        <begin position="224"/>
        <end position="285"/>
    </location>
</feature>
<keyword evidence="2" id="KW-0539">Nucleus</keyword>
<keyword evidence="3" id="KW-0175">Coiled coil</keyword>
<evidence type="ECO:0000256" key="4">
    <source>
        <dbReference type="SAM" id="MobiDB-lite"/>
    </source>
</evidence>
<dbReference type="Pfam" id="PF00385">
    <property type="entry name" value="Chromo"/>
    <property type="match status" value="1"/>
</dbReference>
<proteinExistence type="predicted"/>
<evidence type="ECO:0000313" key="7">
    <source>
        <dbReference type="Proteomes" id="UP001151699"/>
    </source>
</evidence>
<gene>
    <name evidence="6" type="ORF">Bhyg_01070</name>
</gene>
<dbReference type="InterPro" id="IPR023780">
    <property type="entry name" value="Chromo_domain"/>
</dbReference>
<evidence type="ECO:0000259" key="5">
    <source>
        <dbReference type="PROSITE" id="PS50013"/>
    </source>
</evidence>
<dbReference type="AlphaFoldDB" id="A0A9Q0NA60"/>
<comment type="subcellular location">
    <subcellularLocation>
        <location evidence="1">Nucleus</location>
    </subcellularLocation>
</comment>
<evidence type="ECO:0000256" key="1">
    <source>
        <dbReference type="ARBA" id="ARBA00004123"/>
    </source>
</evidence>
<feature type="region of interest" description="Disordered" evidence="4">
    <location>
        <begin position="195"/>
        <end position="221"/>
    </location>
</feature>
<dbReference type="PROSITE" id="PS50013">
    <property type="entry name" value="CHROMO_2"/>
    <property type="match status" value="1"/>
</dbReference>
<dbReference type="InterPro" id="IPR051219">
    <property type="entry name" value="Heterochromatin_chromo-domain"/>
</dbReference>
<dbReference type="OrthoDB" id="1918685at2759"/>
<comment type="caution">
    <text evidence="6">The sequence shown here is derived from an EMBL/GenBank/DDBJ whole genome shotgun (WGS) entry which is preliminary data.</text>
</comment>
<sequence>MGREVDPSDIGKHPELIKKAQTEMTKTDVLVCGGCNDVFHFLEQFSEHKNGNCNETSALKDSRETKPKVWAFLLWKASQLNADSDNANVSPWKLYQTWLTLDEAIRETWVVAGRTIQSFARMGQGHLHEMPVKITKTVVDAGSTPETKTYKPVETKANVVARQLIKTENKVEADTTGPKIMKKVVRSPLAKLPPNPVLLNKAGTPNKIARRTNPDSETNETEEHTIEKILAKRFNPRRKEHEYLVKWEDFTHDQNTWEPYTYLKVCPQMLDLFEKQLARQKEQRAALAAKQAAEAKAKIASAQIACSDANDDKSPLRPGRNSKAKAMDQVKQWINDNNDNNVASTKRKVENEIDFEQEIDNEDGEPPVKIIKTEPSPQLQAVNRTAQSAGVRIVSVNKQANAPIAHKINGSKSPDKSEVVITSTKEKRPTGIVKKPGVTISPAQKGEAVVRVVQKGDSSSGVVRLNDSQSKIVQRTTIKSVPQANNRHVVARPNITTKPAPQRTQQVRQIISQTNRGQIGQTTLAQRSSLSPHVYSAGQKQTIQRVVKSAPSSETKLSVQDQKIAALTRHGDLKITRKQMPANSVTQIPSSKLQSVHEDNKDFQTNLNENSPNEMSLCPITGKVLGQADDELTTLNADDLSENEQKFKATITDDAGLHQLLAAQEDGQPLLVTGEDGTIYQVAGKNEQGQTILIAQGAEGEQQCVYVAADENDEGAMINLDSAVADAMQTMTTDEVSSTVSEQINKYGTCANSFQDGNPTEQTQYVIKQDTSELNDPSQQLSIATDNDSQDGQITAEVVQADLPSPGGTRRVVLLLPDGNFMMTEVSDEQYQALNLVT</sequence>
<protein>
    <recommendedName>
        <fullName evidence="5">Chromo domain-containing protein</fullName>
    </recommendedName>
</protein>
<dbReference type="GO" id="GO:0005634">
    <property type="term" value="C:nucleus"/>
    <property type="evidence" value="ECO:0007669"/>
    <property type="project" value="UniProtKB-SubCell"/>
</dbReference>
<organism evidence="6 7">
    <name type="scientific">Pseudolycoriella hygida</name>
    <dbReference type="NCBI Taxonomy" id="35572"/>
    <lineage>
        <taxon>Eukaryota</taxon>
        <taxon>Metazoa</taxon>
        <taxon>Ecdysozoa</taxon>
        <taxon>Arthropoda</taxon>
        <taxon>Hexapoda</taxon>
        <taxon>Insecta</taxon>
        <taxon>Pterygota</taxon>
        <taxon>Neoptera</taxon>
        <taxon>Endopterygota</taxon>
        <taxon>Diptera</taxon>
        <taxon>Nematocera</taxon>
        <taxon>Sciaroidea</taxon>
        <taxon>Sciaridae</taxon>
        <taxon>Pseudolycoriella</taxon>
    </lineage>
</organism>
<dbReference type="PROSITE" id="PS00598">
    <property type="entry name" value="CHROMO_1"/>
    <property type="match status" value="1"/>
</dbReference>
<dbReference type="SMART" id="SM00298">
    <property type="entry name" value="CHROMO"/>
    <property type="match status" value="1"/>
</dbReference>
<feature type="coiled-coil region" evidence="3">
    <location>
        <begin position="270"/>
        <end position="312"/>
    </location>
</feature>
<evidence type="ECO:0000313" key="6">
    <source>
        <dbReference type="EMBL" id="KAJ6645861.1"/>
    </source>
</evidence>
<reference evidence="6" key="1">
    <citation type="submission" date="2022-07" db="EMBL/GenBank/DDBJ databases">
        <authorList>
            <person name="Trinca V."/>
            <person name="Uliana J.V.C."/>
            <person name="Torres T.T."/>
            <person name="Ward R.J."/>
            <person name="Monesi N."/>
        </authorList>
    </citation>
    <scope>NUCLEOTIDE SEQUENCE</scope>
    <source>
        <strain evidence="6">HSMRA1968</strain>
        <tissue evidence="6">Whole embryos</tissue>
    </source>
</reference>
<dbReference type="SUPFAM" id="SSF54160">
    <property type="entry name" value="Chromo domain-like"/>
    <property type="match status" value="1"/>
</dbReference>
<dbReference type="EMBL" id="WJQU01000001">
    <property type="protein sequence ID" value="KAJ6645861.1"/>
    <property type="molecule type" value="Genomic_DNA"/>
</dbReference>
<keyword evidence="7" id="KW-1185">Reference proteome</keyword>
<name>A0A9Q0NA60_9DIPT</name>
<dbReference type="InterPro" id="IPR016197">
    <property type="entry name" value="Chromo-like_dom_sf"/>
</dbReference>
<dbReference type="Gene3D" id="2.40.50.40">
    <property type="match status" value="1"/>
</dbReference>
<accession>A0A9Q0NA60</accession>
<dbReference type="InterPro" id="IPR023779">
    <property type="entry name" value="Chromodomain_CS"/>
</dbReference>
<dbReference type="GO" id="GO:0005694">
    <property type="term" value="C:chromosome"/>
    <property type="evidence" value="ECO:0007669"/>
    <property type="project" value="UniProtKB-ARBA"/>
</dbReference>
<evidence type="ECO:0000256" key="3">
    <source>
        <dbReference type="SAM" id="Coils"/>
    </source>
</evidence>
<evidence type="ECO:0000256" key="2">
    <source>
        <dbReference type="ARBA" id="ARBA00023242"/>
    </source>
</evidence>
<dbReference type="Proteomes" id="UP001151699">
    <property type="component" value="Chromosome A"/>
</dbReference>